<feature type="transmembrane region" description="Helical" evidence="6">
    <location>
        <begin position="99"/>
        <end position="118"/>
    </location>
</feature>
<dbReference type="GO" id="GO:0043190">
    <property type="term" value="C:ATP-binding cassette (ABC) transporter complex"/>
    <property type="evidence" value="ECO:0007669"/>
    <property type="project" value="TreeGrafter"/>
</dbReference>
<evidence type="ECO:0000256" key="2">
    <source>
        <dbReference type="ARBA" id="ARBA00022475"/>
    </source>
</evidence>
<evidence type="ECO:0000256" key="4">
    <source>
        <dbReference type="ARBA" id="ARBA00022989"/>
    </source>
</evidence>
<comment type="caution">
    <text evidence="7">The sequence shown here is derived from an EMBL/GenBank/DDBJ whole genome shotgun (WGS) entry which is preliminary data.</text>
</comment>
<feature type="transmembrane region" description="Helical" evidence="6">
    <location>
        <begin position="397"/>
        <end position="416"/>
    </location>
</feature>
<feature type="transmembrane region" description="Helical" evidence="6">
    <location>
        <begin position="428"/>
        <end position="447"/>
    </location>
</feature>
<comment type="subcellular location">
    <subcellularLocation>
        <location evidence="1">Cell membrane</location>
        <topology evidence="1">Multi-pass membrane protein</topology>
    </subcellularLocation>
</comment>
<reference evidence="7 8" key="1">
    <citation type="submission" date="2018-06" db="EMBL/GenBank/DDBJ databases">
        <title>Flavobacterium sp IMCC34762, genome.</title>
        <authorList>
            <person name="Joung Y."/>
            <person name="Cho J."/>
            <person name="Song J."/>
        </authorList>
    </citation>
    <scope>NUCLEOTIDE SEQUENCE [LARGE SCALE GENOMIC DNA]</scope>
    <source>
        <strain evidence="7 8">IMCC34762</strain>
    </source>
</reference>
<keyword evidence="5 6" id="KW-0472">Membrane</keyword>
<dbReference type="GO" id="GO:0015920">
    <property type="term" value="P:lipopolysaccharide transport"/>
    <property type="evidence" value="ECO:0007669"/>
    <property type="project" value="TreeGrafter"/>
</dbReference>
<evidence type="ECO:0000256" key="3">
    <source>
        <dbReference type="ARBA" id="ARBA00022692"/>
    </source>
</evidence>
<dbReference type="RefSeq" id="WP_111411502.1">
    <property type="nucleotide sequence ID" value="NZ_QKXH01000014.1"/>
</dbReference>
<dbReference type="EMBL" id="QKXH01000014">
    <property type="protein sequence ID" value="PZX92007.1"/>
    <property type="molecule type" value="Genomic_DNA"/>
</dbReference>
<accession>A0A2W7U9U7</accession>
<evidence type="ECO:0000313" key="8">
    <source>
        <dbReference type="Proteomes" id="UP000249177"/>
    </source>
</evidence>
<dbReference type="PANTHER" id="PTHR33529">
    <property type="entry name" value="SLR0882 PROTEIN-RELATED"/>
    <property type="match status" value="1"/>
</dbReference>
<dbReference type="InterPro" id="IPR005495">
    <property type="entry name" value="LptG/LptF_permease"/>
</dbReference>
<evidence type="ECO:0000256" key="5">
    <source>
        <dbReference type="ARBA" id="ARBA00023136"/>
    </source>
</evidence>
<feature type="transmembrane region" description="Helical" evidence="6">
    <location>
        <begin position="56"/>
        <end position="78"/>
    </location>
</feature>
<keyword evidence="2" id="KW-1003">Cell membrane</keyword>
<name>A0A2W7U9U7_9FLAO</name>
<dbReference type="AlphaFoldDB" id="A0A2W7U9U7"/>
<keyword evidence="8" id="KW-1185">Reference proteome</keyword>
<organism evidence="7 8">
    <name type="scientific">Flavobacterium aquariorum</name>
    <dbReference type="NCBI Taxonomy" id="2217670"/>
    <lineage>
        <taxon>Bacteria</taxon>
        <taxon>Pseudomonadati</taxon>
        <taxon>Bacteroidota</taxon>
        <taxon>Flavobacteriia</taxon>
        <taxon>Flavobacteriales</taxon>
        <taxon>Flavobacteriaceae</taxon>
        <taxon>Flavobacterium</taxon>
    </lineage>
</organism>
<proteinExistence type="predicted"/>
<feature type="transmembrane region" description="Helical" evidence="6">
    <location>
        <begin position="12"/>
        <end position="36"/>
    </location>
</feature>
<gene>
    <name evidence="7" type="ORF">DOS84_18100</name>
</gene>
<evidence type="ECO:0000256" key="6">
    <source>
        <dbReference type="SAM" id="Phobius"/>
    </source>
</evidence>
<dbReference type="OrthoDB" id="1096108at2"/>
<keyword evidence="3 6" id="KW-0812">Transmembrane</keyword>
<dbReference type="Proteomes" id="UP000249177">
    <property type="component" value="Unassembled WGS sequence"/>
</dbReference>
<evidence type="ECO:0000313" key="7">
    <source>
        <dbReference type="EMBL" id="PZX92007.1"/>
    </source>
</evidence>
<keyword evidence="4 6" id="KW-1133">Transmembrane helix</keyword>
<dbReference type="PANTHER" id="PTHR33529:SF6">
    <property type="entry name" value="YJGP_YJGQ FAMILY PERMEASE"/>
    <property type="match status" value="1"/>
</dbReference>
<sequence>MKILDRYLLKTFLGTFATVFVILFFVFILQTVWLFIAELAGKDLDFVMVIKFLAFSMPRIVPLVLPLSILLASIMSFGNLSEHYEFAAMKSSGISLQRAMRSLTIAIAILSIVAFLFANNVIPYAEFRFVNFRKNIAQAKPALAITEGQFSDVGSYNIKVNKKSGENGNHLTGITIHQKSLNGDGSKTAIRATDGELISSDKTSILQLVLNDGNYYQDIVPKKYEDRDKLPFAKSSFKKYRINIDLSQLNKVDTKDESVSNTSTMLTVNDLKYTLDSLTKNRNTEIVSFSENSGSRIATLSNNNAPQVSKKKALVKNLLSIYNNKQKVEILKAASSNAQSTLYTIDATRSELDNKKKNINSHILALYDKFVIVYACFLMFFIGAPLGAIIRKGGLGLPIVFAVLIFISFHFINTFGKRISQEDGIPPFFGAWMSSMILTPLAVLLTYRATNDIGLINMDVLLAPVQKVFQKLFQKIIPSQNKE</sequence>
<dbReference type="Pfam" id="PF03739">
    <property type="entry name" value="LptF_LptG"/>
    <property type="match status" value="1"/>
</dbReference>
<feature type="transmembrane region" description="Helical" evidence="6">
    <location>
        <begin position="370"/>
        <end position="390"/>
    </location>
</feature>
<protein>
    <submittedName>
        <fullName evidence="7">Permease</fullName>
    </submittedName>
</protein>
<evidence type="ECO:0000256" key="1">
    <source>
        <dbReference type="ARBA" id="ARBA00004651"/>
    </source>
</evidence>